<dbReference type="PANTHER" id="PTHR21262">
    <property type="entry name" value="GUANOSINE-3',5'-BIS DIPHOSPHATE 3'-PYROPHOSPHOHYDROLASE"/>
    <property type="match status" value="1"/>
</dbReference>
<dbReference type="Proteomes" id="UP000661025">
    <property type="component" value="Unassembled WGS sequence"/>
</dbReference>
<feature type="domain" description="HD" evidence="1">
    <location>
        <begin position="35"/>
        <end position="132"/>
    </location>
</feature>
<dbReference type="EMBL" id="JACYXT010000011">
    <property type="protein sequence ID" value="MBD9726547.1"/>
    <property type="molecule type" value="Genomic_DNA"/>
</dbReference>
<dbReference type="Pfam" id="PF13328">
    <property type="entry name" value="HD_4"/>
    <property type="match status" value="1"/>
</dbReference>
<dbReference type="GO" id="GO:0005886">
    <property type="term" value="C:plasma membrane"/>
    <property type="evidence" value="ECO:0007669"/>
    <property type="project" value="TreeGrafter"/>
</dbReference>
<dbReference type="SMART" id="SM00471">
    <property type="entry name" value="HDc"/>
    <property type="match status" value="1"/>
</dbReference>
<organism evidence="2 3">
    <name type="scientific">Streptomyces caniscabiei</name>
    <dbReference type="NCBI Taxonomy" id="2746961"/>
    <lineage>
        <taxon>Bacteria</taxon>
        <taxon>Bacillati</taxon>
        <taxon>Actinomycetota</taxon>
        <taxon>Actinomycetes</taxon>
        <taxon>Kitasatosporales</taxon>
        <taxon>Streptomycetaceae</taxon>
        <taxon>Streptomyces</taxon>
    </lineage>
</organism>
<dbReference type="Gene3D" id="1.10.3210.10">
    <property type="entry name" value="Hypothetical protein af1432"/>
    <property type="match status" value="1"/>
</dbReference>
<accession>A0A927L6L5</accession>
<sequence length="251" mass="27681">MRLHHPGADIALVQHAHDEAAIWHAGQTRRSGDPLLTHCVAVAAIVADIGMPPPVICAALLHDIDDSPCPPGRVTEHFGQGIADLISAVRTSKLGEIPLSAFNFPTARPPTLSPTREEAVLAIRLADRLHNLRTIAFVAPTRRYRVARETLDVIAPLARAAGLTDVSRELHDLSAAVIQPTSTAPITTRGLTILTLLLPAPTRARWREEWHAELDTLPTRRTRTLFMLRVLHSTPRLSRALRRNARRQRRG</sequence>
<evidence type="ECO:0000313" key="3">
    <source>
        <dbReference type="Proteomes" id="UP000661025"/>
    </source>
</evidence>
<dbReference type="PROSITE" id="PS51831">
    <property type="entry name" value="HD"/>
    <property type="match status" value="1"/>
</dbReference>
<dbReference type="AlphaFoldDB" id="A0A927L6L5"/>
<evidence type="ECO:0000313" key="2">
    <source>
        <dbReference type="EMBL" id="MBD9726547.1"/>
    </source>
</evidence>
<proteinExistence type="predicted"/>
<reference evidence="2" key="1">
    <citation type="submission" date="2020-09" db="EMBL/GenBank/DDBJ databases">
        <title>Streptomyces canutascabiei sp. nov., which causes potato common scab and is distributed across the world.</title>
        <authorList>
            <person name="Nguyen H.P."/>
            <person name="Weisberg A.J."/>
            <person name="Chang J.H."/>
            <person name="Clarke C.R."/>
        </authorList>
    </citation>
    <scope>NUCLEOTIDE SEQUENCE</scope>
    <source>
        <strain evidence="2">ID-01-6.2a</strain>
    </source>
</reference>
<gene>
    <name evidence="2" type="ORF">IHE70_25740</name>
</gene>
<evidence type="ECO:0000259" key="1">
    <source>
        <dbReference type="PROSITE" id="PS51831"/>
    </source>
</evidence>
<comment type="caution">
    <text evidence="2">The sequence shown here is derived from an EMBL/GenBank/DDBJ whole genome shotgun (WGS) entry which is preliminary data.</text>
</comment>
<dbReference type="GeneID" id="79936728"/>
<dbReference type="PANTHER" id="PTHR21262:SF31">
    <property type="entry name" value="GTP PYROPHOSPHOKINASE"/>
    <property type="match status" value="1"/>
</dbReference>
<dbReference type="InterPro" id="IPR006674">
    <property type="entry name" value="HD_domain"/>
</dbReference>
<dbReference type="RefSeq" id="WP_192363206.1">
    <property type="nucleotide sequence ID" value="NZ_CP119182.1"/>
</dbReference>
<name>A0A927L6L5_9ACTN</name>
<dbReference type="SUPFAM" id="SSF109604">
    <property type="entry name" value="HD-domain/PDEase-like"/>
    <property type="match status" value="1"/>
</dbReference>
<protein>
    <submittedName>
        <fullName evidence="2">HD domain-containing protein</fullName>
    </submittedName>
</protein>
<dbReference type="InterPro" id="IPR003607">
    <property type="entry name" value="HD/PDEase_dom"/>
</dbReference>
<dbReference type="CDD" id="cd00077">
    <property type="entry name" value="HDc"/>
    <property type="match status" value="1"/>
</dbReference>